<name>A0A1H8XBF8_9FIRM</name>
<protein>
    <submittedName>
        <fullName evidence="2">Uncharacterized protein</fullName>
    </submittedName>
</protein>
<evidence type="ECO:0000313" key="2">
    <source>
        <dbReference type="EMBL" id="SEP37285.1"/>
    </source>
</evidence>
<dbReference type="STRING" id="112903.SAMN04490178_1226"/>
<accession>A0A1H8XBF8</accession>
<keyword evidence="3" id="KW-1185">Reference proteome</keyword>
<evidence type="ECO:0000256" key="1">
    <source>
        <dbReference type="SAM" id="MobiDB-lite"/>
    </source>
</evidence>
<dbReference type="Proteomes" id="UP000198847">
    <property type="component" value="Unassembled WGS sequence"/>
</dbReference>
<evidence type="ECO:0000313" key="3">
    <source>
        <dbReference type="Proteomes" id="UP000198847"/>
    </source>
</evidence>
<feature type="region of interest" description="Disordered" evidence="1">
    <location>
        <begin position="18"/>
        <end position="61"/>
    </location>
</feature>
<proteinExistence type="predicted"/>
<reference evidence="2 3" key="1">
    <citation type="submission" date="2016-10" db="EMBL/GenBank/DDBJ databases">
        <authorList>
            <person name="de Groot N.N."/>
        </authorList>
    </citation>
    <scope>NUCLEOTIDE SEQUENCE [LARGE SCALE GENOMIC DNA]</scope>
    <source>
        <strain evidence="2 3">DSM 13305</strain>
    </source>
</reference>
<sequence>MNINAVSSANRYLTLQRAAATARSKDNNGDYDNGTGGDVAATAKALQAGQPSLTAKKPESI</sequence>
<gene>
    <name evidence="2" type="ORF">SAMN04490178_1226</name>
</gene>
<dbReference type="RefSeq" id="WP_091749571.1">
    <property type="nucleotide sequence ID" value="NZ_FODY01000022.1"/>
</dbReference>
<dbReference type="EMBL" id="FODY01000022">
    <property type="protein sequence ID" value="SEP37285.1"/>
    <property type="molecule type" value="Genomic_DNA"/>
</dbReference>
<organism evidence="2 3">
    <name type="scientific">Propionispora vibrioides</name>
    <dbReference type="NCBI Taxonomy" id="112903"/>
    <lineage>
        <taxon>Bacteria</taxon>
        <taxon>Bacillati</taxon>
        <taxon>Bacillota</taxon>
        <taxon>Negativicutes</taxon>
        <taxon>Selenomonadales</taxon>
        <taxon>Sporomusaceae</taxon>
        <taxon>Propionispora</taxon>
    </lineage>
</organism>
<dbReference type="AlphaFoldDB" id="A0A1H8XBF8"/>